<reference evidence="2 3" key="1">
    <citation type="submission" date="2019-03" db="EMBL/GenBank/DDBJ databases">
        <title>Genomic Encyclopedia of Type Strains, Phase III (KMG-III): the genomes of soil and plant-associated and newly described type strains.</title>
        <authorList>
            <person name="Whitman W."/>
        </authorList>
    </citation>
    <scope>NUCLEOTIDE SEQUENCE [LARGE SCALE GENOMIC DNA]</scope>
    <source>
        <strain evidence="2 3">VKM Ac-2527</strain>
    </source>
</reference>
<keyword evidence="1" id="KW-0472">Membrane</keyword>
<dbReference type="AlphaFoldDB" id="A0A4V6PT51"/>
<keyword evidence="3" id="KW-1185">Reference proteome</keyword>
<proteinExistence type="predicted"/>
<feature type="transmembrane region" description="Helical" evidence="1">
    <location>
        <begin position="177"/>
        <end position="194"/>
    </location>
</feature>
<dbReference type="EMBL" id="SNWQ01000006">
    <property type="protein sequence ID" value="TDO49167.1"/>
    <property type="molecule type" value="Genomic_DNA"/>
</dbReference>
<protein>
    <submittedName>
        <fullName evidence="2">Putative membrane protein YesL</fullName>
    </submittedName>
</protein>
<feature type="transmembrane region" description="Helical" evidence="1">
    <location>
        <begin position="152"/>
        <end position="171"/>
    </location>
</feature>
<sequence>MPEVELTGRAAPLYRVLDWPLRLATVTVLWLLGVVAGLVIAGLAPATLAAHQVMQAYLDDADVRRWRLFWSAWRQWLGRGQVVLGPPLATVWVLAFYLTAVRQTVWAAPLSVVMLGYLVTLWLLPAVVVSVEQRSAKDLWLLTIHLSWRRPIVPLAATAVLVVLAVAAWYAAPAALVFGPATAALTAVLVVRRVSSPRPTRDTPGPTRSGPPAR</sequence>
<name>A0A4V6PT51_9ACTN</name>
<evidence type="ECO:0000256" key="1">
    <source>
        <dbReference type="SAM" id="Phobius"/>
    </source>
</evidence>
<organism evidence="2 3">
    <name type="scientific">Kribbella caucasensis</name>
    <dbReference type="NCBI Taxonomy" id="2512215"/>
    <lineage>
        <taxon>Bacteria</taxon>
        <taxon>Bacillati</taxon>
        <taxon>Actinomycetota</taxon>
        <taxon>Actinomycetes</taxon>
        <taxon>Propionibacteriales</taxon>
        <taxon>Kribbellaceae</taxon>
        <taxon>Kribbella</taxon>
    </lineage>
</organism>
<dbReference type="Pfam" id="PF04854">
    <property type="entry name" value="DUF624"/>
    <property type="match status" value="1"/>
</dbReference>
<keyword evidence="1" id="KW-0812">Transmembrane</keyword>
<evidence type="ECO:0000313" key="2">
    <source>
        <dbReference type="EMBL" id="TDO49167.1"/>
    </source>
</evidence>
<dbReference type="InterPro" id="IPR006938">
    <property type="entry name" value="DUF624"/>
</dbReference>
<gene>
    <name evidence="2" type="ORF">EV643_106136</name>
</gene>
<dbReference type="OrthoDB" id="3830014at2"/>
<feature type="transmembrane region" description="Helical" evidence="1">
    <location>
        <begin position="106"/>
        <end position="131"/>
    </location>
</feature>
<dbReference type="Proteomes" id="UP000295388">
    <property type="component" value="Unassembled WGS sequence"/>
</dbReference>
<accession>A0A4V6PT51</accession>
<feature type="transmembrane region" description="Helical" evidence="1">
    <location>
        <begin position="82"/>
        <end position="100"/>
    </location>
</feature>
<keyword evidence="1" id="KW-1133">Transmembrane helix</keyword>
<dbReference type="RefSeq" id="WP_133800553.1">
    <property type="nucleotide sequence ID" value="NZ_SNWQ01000006.1"/>
</dbReference>
<feature type="transmembrane region" description="Helical" evidence="1">
    <location>
        <begin position="23"/>
        <end position="44"/>
    </location>
</feature>
<evidence type="ECO:0000313" key="3">
    <source>
        <dbReference type="Proteomes" id="UP000295388"/>
    </source>
</evidence>
<comment type="caution">
    <text evidence="2">The sequence shown here is derived from an EMBL/GenBank/DDBJ whole genome shotgun (WGS) entry which is preliminary data.</text>
</comment>